<feature type="domain" description="LytR/CpsA/Psr regulator C-terminal" evidence="3">
    <location>
        <begin position="106"/>
        <end position="193"/>
    </location>
</feature>
<dbReference type="InterPro" id="IPR027381">
    <property type="entry name" value="LytR/CpsA/Psr_C"/>
</dbReference>
<feature type="compositionally biased region" description="Polar residues" evidence="1">
    <location>
        <begin position="16"/>
        <end position="25"/>
    </location>
</feature>
<evidence type="ECO:0000256" key="2">
    <source>
        <dbReference type="SAM" id="Phobius"/>
    </source>
</evidence>
<protein>
    <recommendedName>
        <fullName evidence="3">LytR/CpsA/Psr regulator C-terminal domain-containing protein</fullName>
    </recommendedName>
</protein>
<feature type="region of interest" description="Disordered" evidence="1">
    <location>
        <begin position="198"/>
        <end position="228"/>
    </location>
</feature>
<proteinExistence type="predicted"/>
<evidence type="ECO:0000256" key="1">
    <source>
        <dbReference type="SAM" id="MobiDB-lite"/>
    </source>
</evidence>
<feature type="region of interest" description="Disordered" evidence="1">
    <location>
        <begin position="1"/>
        <end position="32"/>
    </location>
</feature>
<sequence>MIEDQQLKQQKEQPQSVGFPQTDSANKMGRSSRFGSSKIFSRLNKRIIFILIIVVLIAGGGLYILQEPKFDGESQESDSLYIPASPIPTQTQEENIEEKEQLNKGSVKIEVLNGTGIPKEASYLQGKLRDIGYTDIEIGNSSKQDNETTTVSFLINLDERVVEEITNQLDDIYEEVDKKTLNESDFEVTITTGLKKGQSLPTITTKPSVTPVGSTATPTSSPSATPTP</sequence>
<feature type="compositionally biased region" description="Basic and acidic residues" evidence="1">
    <location>
        <begin position="1"/>
        <end position="11"/>
    </location>
</feature>
<feature type="transmembrane region" description="Helical" evidence="2">
    <location>
        <begin position="47"/>
        <end position="65"/>
    </location>
</feature>
<gene>
    <name evidence="4" type="ORF">A2Z22_01365</name>
</gene>
<feature type="compositionally biased region" description="Low complexity" evidence="1">
    <location>
        <begin position="207"/>
        <end position="228"/>
    </location>
</feature>
<dbReference type="AlphaFoldDB" id="A0A1F7XA58"/>
<keyword evidence="2" id="KW-0472">Membrane</keyword>
<comment type="caution">
    <text evidence="4">The sequence shown here is derived from an EMBL/GenBank/DDBJ whole genome shotgun (WGS) entry which is preliminary data.</text>
</comment>
<dbReference type="EMBL" id="MGFS01000008">
    <property type="protein sequence ID" value="OGM11853.1"/>
    <property type="molecule type" value="Genomic_DNA"/>
</dbReference>
<evidence type="ECO:0000313" key="5">
    <source>
        <dbReference type="Proteomes" id="UP000177053"/>
    </source>
</evidence>
<keyword evidence="2" id="KW-1133">Transmembrane helix</keyword>
<evidence type="ECO:0000313" key="4">
    <source>
        <dbReference type="EMBL" id="OGM11853.1"/>
    </source>
</evidence>
<evidence type="ECO:0000259" key="3">
    <source>
        <dbReference type="Pfam" id="PF13399"/>
    </source>
</evidence>
<accession>A0A1F7XA58</accession>
<reference evidence="4 5" key="1">
    <citation type="journal article" date="2016" name="Nat. Commun.">
        <title>Thousands of microbial genomes shed light on interconnected biogeochemical processes in an aquifer system.</title>
        <authorList>
            <person name="Anantharaman K."/>
            <person name="Brown C.T."/>
            <person name="Hug L.A."/>
            <person name="Sharon I."/>
            <person name="Castelle C.J."/>
            <person name="Probst A.J."/>
            <person name="Thomas B.C."/>
            <person name="Singh A."/>
            <person name="Wilkins M.J."/>
            <person name="Karaoz U."/>
            <person name="Brodie E.L."/>
            <person name="Williams K.H."/>
            <person name="Hubbard S.S."/>
            <person name="Banfield J.F."/>
        </authorList>
    </citation>
    <scope>NUCLEOTIDE SEQUENCE [LARGE SCALE GENOMIC DNA]</scope>
</reference>
<name>A0A1F7XA58_9BACT</name>
<dbReference type="Pfam" id="PF13399">
    <property type="entry name" value="LytR_C"/>
    <property type="match status" value="1"/>
</dbReference>
<dbReference type="Proteomes" id="UP000177053">
    <property type="component" value="Unassembled WGS sequence"/>
</dbReference>
<keyword evidence="2" id="KW-0812">Transmembrane</keyword>
<organism evidence="4 5">
    <name type="scientific">Candidatus Woesebacteria bacterium RBG_16_34_12</name>
    <dbReference type="NCBI Taxonomy" id="1802480"/>
    <lineage>
        <taxon>Bacteria</taxon>
        <taxon>Candidatus Woeseibacteriota</taxon>
    </lineage>
</organism>
<dbReference type="Gene3D" id="3.30.70.2390">
    <property type="match status" value="1"/>
</dbReference>